<dbReference type="RefSeq" id="WP_323280927.1">
    <property type="nucleotide sequence ID" value="NZ_JAYGGQ010000020.1"/>
</dbReference>
<dbReference type="Proteomes" id="UP001304769">
    <property type="component" value="Unassembled WGS sequence"/>
</dbReference>
<dbReference type="Pfam" id="PF03328">
    <property type="entry name" value="HpcH_HpaI"/>
    <property type="match status" value="1"/>
</dbReference>
<sequence>MNTPVNTFKRNLGSRQQVGIFSTLNSSSLVELFAGIGFDWILLDTEHSPNEMADVIAQLRAMQLHGVSPVVRPAWSDMVLIKRLLDAGAQTLLIPCIETAEEAAAAVSYTRYPPAGVRGVSGSSRAANYGQNRGYLTTAEDEICILVQIETARGLGNLEAIAAVPGIDGVFIGPADLAASLGHIGNSQHPDVQAAIDTAFAKLRQLGKPTGYLTVNESEARARRAEGVDMLGVATDTSIINTGATQLLERLSCPLPVKEIA</sequence>
<keyword evidence="6" id="KW-1185">Reference proteome</keyword>
<organism evidence="5 6">
    <name type="scientific">Sinomonas terricola</name>
    <dbReference type="NCBI Taxonomy" id="3110330"/>
    <lineage>
        <taxon>Bacteria</taxon>
        <taxon>Bacillati</taxon>
        <taxon>Actinomycetota</taxon>
        <taxon>Actinomycetes</taxon>
        <taxon>Micrococcales</taxon>
        <taxon>Micrococcaceae</taxon>
        <taxon>Sinomonas</taxon>
    </lineage>
</organism>
<evidence type="ECO:0000256" key="3">
    <source>
        <dbReference type="ARBA" id="ARBA00045074"/>
    </source>
</evidence>
<dbReference type="InterPro" id="IPR005000">
    <property type="entry name" value="Aldolase/citrate-lyase_domain"/>
</dbReference>
<evidence type="ECO:0000256" key="2">
    <source>
        <dbReference type="ARBA" id="ARBA00023239"/>
    </source>
</evidence>
<dbReference type="EMBL" id="JAYGGQ010000020">
    <property type="protein sequence ID" value="MEA5457014.1"/>
    <property type="molecule type" value="Genomic_DNA"/>
</dbReference>
<reference evidence="5 6" key="1">
    <citation type="submission" date="2023-12" db="EMBL/GenBank/DDBJ databases">
        <title>Sinomonas terricola sp. nov, isolated from litchi orchard soil in Guangdong, PR China.</title>
        <authorList>
            <person name="Jiaxin W."/>
            <person name="Yang Z."/>
            <person name="Honghui Z."/>
        </authorList>
    </citation>
    <scope>NUCLEOTIDE SEQUENCE [LARGE SCALE GENOMIC DNA]</scope>
    <source>
        <strain evidence="5 6">JGH33</strain>
    </source>
</reference>
<dbReference type="GO" id="GO:0016829">
    <property type="term" value="F:lyase activity"/>
    <property type="evidence" value="ECO:0007669"/>
    <property type="project" value="UniProtKB-KW"/>
</dbReference>
<comment type="catalytic activity">
    <reaction evidence="3">
        <text>D-glyceraldehyde + pyruvate = 2-dehydro-3-deoxy-L-galactonate</text>
        <dbReference type="Rhea" id="RHEA:80055"/>
        <dbReference type="ChEBI" id="CHEBI:15361"/>
        <dbReference type="ChEBI" id="CHEBI:17378"/>
        <dbReference type="ChEBI" id="CHEBI:75545"/>
    </reaction>
</comment>
<comment type="caution">
    <text evidence="5">The sequence shown here is derived from an EMBL/GenBank/DDBJ whole genome shotgun (WGS) entry which is preliminary data.</text>
</comment>
<evidence type="ECO:0000313" key="5">
    <source>
        <dbReference type="EMBL" id="MEA5457014.1"/>
    </source>
</evidence>
<keyword evidence="2 5" id="KW-0456">Lyase</keyword>
<name>A0ABU5TBF4_9MICC</name>
<evidence type="ECO:0000313" key="6">
    <source>
        <dbReference type="Proteomes" id="UP001304769"/>
    </source>
</evidence>
<evidence type="ECO:0000259" key="4">
    <source>
        <dbReference type="Pfam" id="PF03328"/>
    </source>
</evidence>
<dbReference type="InterPro" id="IPR040442">
    <property type="entry name" value="Pyrv_kinase-like_dom_sf"/>
</dbReference>
<dbReference type="PANTHER" id="PTHR30502:SF4">
    <property type="entry name" value="5-KETO-4-DEOXY-D-GLUCARATE ALDOLASE"/>
    <property type="match status" value="1"/>
</dbReference>
<dbReference type="Gene3D" id="3.20.20.60">
    <property type="entry name" value="Phosphoenolpyruvate-binding domains"/>
    <property type="match status" value="1"/>
</dbReference>
<gene>
    <name evidence="5" type="ORF">SPF06_20005</name>
</gene>
<dbReference type="InterPro" id="IPR050251">
    <property type="entry name" value="HpcH-HpaI_aldolase"/>
</dbReference>
<accession>A0ABU5TBF4</accession>
<evidence type="ECO:0000256" key="1">
    <source>
        <dbReference type="ARBA" id="ARBA00022723"/>
    </source>
</evidence>
<dbReference type="SUPFAM" id="SSF51621">
    <property type="entry name" value="Phosphoenolpyruvate/pyruvate domain"/>
    <property type="match status" value="1"/>
</dbReference>
<dbReference type="PANTHER" id="PTHR30502">
    <property type="entry name" value="2-KETO-3-DEOXY-L-RHAMNONATE ALDOLASE"/>
    <property type="match status" value="1"/>
</dbReference>
<dbReference type="InterPro" id="IPR015813">
    <property type="entry name" value="Pyrv/PenolPyrv_kinase-like_dom"/>
</dbReference>
<protein>
    <submittedName>
        <fullName evidence="5">HpcH/HpaI aldolase/citrate lyase family protein</fullName>
    </submittedName>
</protein>
<keyword evidence="1" id="KW-0479">Metal-binding</keyword>
<proteinExistence type="predicted"/>
<feature type="domain" description="HpcH/HpaI aldolase/citrate lyase" evidence="4">
    <location>
        <begin position="17"/>
        <end position="238"/>
    </location>
</feature>